<sequence length="505" mass="54668">MPHNADAAAQDSSRDASPTLSEMETSEQPEESAEESNEAESTSEDRSGNESSEAVSDEKSAGDDSDVSSTSVCEKGEGHEECLKDRCLKAGDHAQSSSEPDSTQPSANSGQTESSTDTQSEKPAGKSKKNKKKAKSSDSGSATQTVSTTDVSSNDASTTDNKTSSQPESSADNASTNLAPSVEDSSKASMSNGNTTTSKQSTAPDDPAWSISQDCLLRGMKEDGATWADIGGALNKGKKEAKARWQVIKDQLPFLSRDDPEPASGTDQAAGEVSPIEENEGKKDNESSQSQEKAPTSPVVCVQEKKGNKPKPKGKQNSSNYNTRWHKGKRNDKVAAENKQAKAKAKATKAQRQTRQTLSGEESSSESSASSSSASAASLSQPGYDDPEKNHEMRYLQDHIYADLYPAVIRPEPDAYLGKRDCDLLAAIDSKQKQSRWLEMQANFFNVTGRMVSLDAIRARCERAEEVERAKTRRRNDFELVDRLEKVERWVSKVSHEDFEDPGTQ</sequence>
<dbReference type="EMBL" id="JAZAVK010000081">
    <property type="protein sequence ID" value="KAK7425489.1"/>
    <property type="molecule type" value="Genomic_DNA"/>
</dbReference>
<dbReference type="Proteomes" id="UP001498421">
    <property type="component" value="Unassembled WGS sequence"/>
</dbReference>
<feature type="region of interest" description="Disordered" evidence="1">
    <location>
        <begin position="1"/>
        <end position="215"/>
    </location>
</feature>
<feature type="compositionally biased region" description="Polar residues" evidence="1">
    <location>
        <begin position="187"/>
        <end position="203"/>
    </location>
</feature>
<comment type="caution">
    <text evidence="2">The sequence shown here is derived from an EMBL/GenBank/DDBJ whole genome shotgun (WGS) entry which is preliminary data.</text>
</comment>
<feature type="region of interest" description="Disordered" evidence="1">
    <location>
        <begin position="251"/>
        <end position="389"/>
    </location>
</feature>
<feature type="compositionally biased region" description="Acidic residues" evidence="1">
    <location>
        <begin position="24"/>
        <end position="42"/>
    </location>
</feature>
<feature type="compositionally biased region" description="Low complexity" evidence="1">
    <location>
        <begin position="1"/>
        <end position="23"/>
    </location>
</feature>
<name>A0ABR1HX27_9HYPO</name>
<feature type="compositionally biased region" description="Polar residues" evidence="1">
    <location>
        <begin position="143"/>
        <end position="179"/>
    </location>
</feature>
<feature type="compositionally biased region" description="Basic and acidic residues" evidence="1">
    <location>
        <begin position="74"/>
        <end position="92"/>
    </location>
</feature>
<evidence type="ECO:0000313" key="2">
    <source>
        <dbReference type="EMBL" id="KAK7425489.1"/>
    </source>
</evidence>
<organism evidence="2 3">
    <name type="scientific">Neonectria magnoliae</name>
    <dbReference type="NCBI Taxonomy" id="2732573"/>
    <lineage>
        <taxon>Eukaryota</taxon>
        <taxon>Fungi</taxon>
        <taxon>Dikarya</taxon>
        <taxon>Ascomycota</taxon>
        <taxon>Pezizomycotina</taxon>
        <taxon>Sordariomycetes</taxon>
        <taxon>Hypocreomycetidae</taxon>
        <taxon>Hypocreales</taxon>
        <taxon>Nectriaceae</taxon>
        <taxon>Neonectria</taxon>
    </lineage>
</organism>
<protein>
    <recommendedName>
        <fullName evidence="4">Myb-like domain-containing protein</fullName>
    </recommendedName>
</protein>
<evidence type="ECO:0008006" key="4">
    <source>
        <dbReference type="Google" id="ProtNLM"/>
    </source>
</evidence>
<evidence type="ECO:0000313" key="3">
    <source>
        <dbReference type="Proteomes" id="UP001498421"/>
    </source>
</evidence>
<accession>A0ABR1HX27</accession>
<gene>
    <name evidence="2" type="ORF">QQZ08_008054</name>
</gene>
<proteinExistence type="predicted"/>
<evidence type="ECO:0000256" key="1">
    <source>
        <dbReference type="SAM" id="MobiDB-lite"/>
    </source>
</evidence>
<feature type="compositionally biased region" description="Basic and acidic residues" evidence="1">
    <location>
        <begin position="331"/>
        <end position="340"/>
    </location>
</feature>
<keyword evidence="3" id="KW-1185">Reference proteome</keyword>
<feature type="compositionally biased region" description="Basic residues" evidence="1">
    <location>
        <begin position="125"/>
        <end position="134"/>
    </location>
</feature>
<feature type="compositionally biased region" description="Low complexity" evidence="1">
    <location>
        <begin position="350"/>
        <end position="380"/>
    </location>
</feature>
<reference evidence="2 3" key="1">
    <citation type="journal article" date="2025" name="Microbiol. Resour. Announc.">
        <title>Draft genome sequences for Neonectria magnoliae and Neonectria punicea, canker pathogens of Liriodendron tulipifera and Acer saccharum in West Virginia.</title>
        <authorList>
            <person name="Petronek H.M."/>
            <person name="Kasson M.T."/>
            <person name="Metheny A.M."/>
            <person name="Stauder C.M."/>
            <person name="Lovett B."/>
            <person name="Lynch S.C."/>
            <person name="Garnas J.R."/>
            <person name="Kasson L.R."/>
            <person name="Stajich J.E."/>
        </authorList>
    </citation>
    <scope>NUCLEOTIDE SEQUENCE [LARGE SCALE GENOMIC DNA]</scope>
    <source>
        <strain evidence="2 3">NRRL 64651</strain>
    </source>
</reference>
<feature type="compositionally biased region" description="Polar residues" evidence="1">
    <location>
        <begin position="94"/>
        <end position="118"/>
    </location>
</feature>